<reference evidence="1" key="1">
    <citation type="submission" date="2021-06" db="EMBL/GenBank/DDBJ databases">
        <authorList>
            <person name="Kallberg Y."/>
            <person name="Tangrot J."/>
            <person name="Rosling A."/>
        </authorList>
    </citation>
    <scope>NUCLEOTIDE SEQUENCE</scope>
    <source>
        <strain evidence="1">MT106</strain>
    </source>
</reference>
<dbReference type="EMBL" id="CAJVPL010001716">
    <property type="protein sequence ID" value="CAG8584489.1"/>
    <property type="molecule type" value="Genomic_DNA"/>
</dbReference>
<sequence>MSAAKIARILERSATTSYGKVRVWCHKDELYDLNCVKSGRKSIMVWGCINGYNLNHLVRVPSCMNGEKYGNLVLDVIYPKVMVAEEAIFQEDNAPIHKSKPVKKFKDNLGIVTVEWPSQSPDLENPNTGVVFDSSGVLTKGGCWKNFGSIAINFAISRYSTRIDKLRMPYIIQLRHNFTS</sequence>
<evidence type="ECO:0000313" key="2">
    <source>
        <dbReference type="Proteomes" id="UP000789831"/>
    </source>
</evidence>
<name>A0A9N9G8E2_9GLOM</name>
<evidence type="ECO:0000313" key="1">
    <source>
        <dbReference type="EMBL" id="CAG8584489.1"/>
    </source>
</evidence>
<dbReference type="Gene3D" id="3.30.420.10">
    <property type="entry name" value="Ribonuclease H-like superfamily/Ribonuclease H"/>
    <property type="match status" value="1"/>
</dbReference>
<proteinExistence type="predicted"/>
<gene>
    <name evidence="1" type="ORF">AGERDE_LOCUS8291</name>
</gene>
<dbReference type="InterPro" id="IPR036397">
    <property type="entry name" value="RNaseH_sf"/>
</dbReference>
<dbReference type="Proteomes" id="UP000789831">
    <property type="component" value="Unassembled WGS sequence"/>
</dbReference>
<dbReference type="AlphaFoldDB" id="A0A9N9G8E2"/>
<comment type="caution">
    <text evidence="1">The sequence shown here is derived from an EMBL/GenBank/DDBJ whole genome shotgun (WGS) entry which is preliminary data.</text>
</comment>
<dbReference type="GO" id="GO:0003676">
    <property type="term" value="F:nucleic acid binding"/>
    <property type="evidence" value="ECO:0007669"/>
    <property type="project" value="InterPro"/>
</dbReference>
<keyword evidence="2" id="KW-1185">Reference proteome</keyword>
<organism evidence="1 2">
    <name type="scientific">Ambispora gerdemannii</name>
    <dbReference type="NCBI Taxonomy" id="144530"/>
    <lineage>
        <taxon>Eukaryota</taxon>
        <taxon>Fungi</taxon>
        <taxon>Fungi incertae sedis</taxon>
        <taxon>Mucoromycota</taxon>
        <taxon>Glomeromycotina</taxon>
        <taxon>Glomeromycetes</taxon>
        <taxon>Archaeosporales</taxon>
        <taxon>Ambisporaceae</taxon>
        <taxon>Ambispora</taxon>
    </lineage>
</organism>
<accession>A0A9N9G8E2</accession>
<protein>
    <submittedName>
        <fullName evidence="1">6474_t:CDS:1</fullName>
    </submittedName>
</protein>
<dbReference type="OrthoDB" id="2266637at2759"/>